<feature type="binding site" evidence="14">
    <location>
        <position position="218"/>
    </location>
    <ligand>
        <name>Mg(2+)</name>
        <dbReference type="ChEBI" id="CHEBI:18420"/>
    </ligand>
</feature>
<evidence type="ECO:0000256" key="12">
    <source>
        <dbReference type="ARBA" id="ARBA00023211"/>
    </source>
</evidence>
<evidence type="ECO:0000313" key="17">
    <source>
        <dbReference type="EMBL" id="BBD79002.1"/>
    </source>
</evidence>
<sequence>MKARIVTLPGDGIGPEVTAAAVAVLNAVAAHYEHAFAVEEHPIGGIAIDTTGEPLPATTLAACQSADAVLLGAVGGPKWSDPAAKVRPEQGLLALRAALGVYANLRPLSVHPALAALSPLKDEKLKDVDVLFVRELTGGAYFGTKTRSADAATDECRYTVAEIERVARRAFALARGRRKHVTSVDKANVLETSRLWRATVMRVAADYPDVTLEHQLVDSMAMLLLTQPARYDVVVTENLFGDILTDEAAALAGSLGLLPSASLGEGNCGLYEPIHGSAPDIAGQGLANPLGAILSAALLLRHSLGLEGEAQAVEAAVAQVVEHGPRTRDLGGTAGTDAVLQAVLTALEDHATTRRAFFSGARACG</sequence>
<evidence type="ECO:0000256" key="7">
    <source>
        <dbReference type="ARBA" id="ARBA00022605"/>
    </source>
</evidence>
<comment type="pathway">
    <text evidence="3 14 15">Amino-acid biosynthesis; L-leucine biosynthesis; L-leucine from 3-methyl-2-oxobutanoate: step 3/4.</text>
</comment>
<evidence type="ECO:0000259" key="16">
    <source>
        <dbReference type="SMART" id="SM01329"/>
    </source>
</evidence>
<dbReference type="AlphaFoldDB" id="A0A2Z6E1X5"/>
<dbReference type="SMART" id="SM01329">
    <property type="entry name" value="Iso_dh"/>
    <property type="match status" value="1"/>
</dbReference>
<keyword evidence="9 14" id="KW-0460">Magnesium</keyword>
<dbReference type="GO" id="GO:0051287">
    <property type="term" value="F:NAD binding"/>
    <property type="evidence" value="ECO:0007669"/>
    <property type="project" value="InterPro"/>
</dbReference>
<dbReference type="HAMAP" id="MF_01033">
    <property type="entry name" value="LeuB_type1"/>
    <property type="match status" value="1"/>
</dbReference>
<keyword evidence="8 14" id="KW-0479">Metal-binding</keyword>
<dbReference type="KEGG" id="rbd:ALSL_0330"/>
<reference evidence="18" key="2">
    <citation type="submission" date="2018-06" db="EMBL/GenBank/DDBJ databases">
        <title>Genome sequence of Rhodanobacteraceae bacterium strain Dysh456.</title>
        <authorList>
            <person name="Fukui M."/>
        </authorList>
    </citation>
    <scope>NUCLEOTIDE SEQUENCE [LARGE SCALE GENOMIC DNA]</scope>
    <source>
        <strain evidence="18">Dysh456</strain>
    </source>
</reference>
<organism evidence="17 18">
    <name type="scientific">Aerosticca soli</name>
    <dbReference type="NCBI Taxonomy" id="2010829"/>
    <lineage>
        <taxon>Bacteria</taxon>
        <taxon>Pseudomonadati</taxon>
        <taxon>Pseudomonadota</taxon>
        <taxon>Gammaproteobacteria</taxon>
        <taxon>Lysobacterales</taxon>
        <taxon>Rhodanobacteraceae</taxon>
        <taxon>Aerosticca</taxon>
    </lineage>
</organism>
<evidence type="ECO:0000256" key="4">
    <source>
        <dbReference type="ARBA" id="ARBA00008319"/>
    </source>
</evidence>
<dbReference type="InterPro" id="IPR004429">
    <property type="entry name" value="Isopropylmalate_DH"/>
</dbReference>
<dbReference type="InterPro" id="IPR024084">
    <property type="entry name" value="IsoPropMal-DH-like_dom"/>
</dbReference>
<accession>A0A2Z6E1X5</accession>
<feature type="binding site" evidence="14">
    <location>
        <position position="106"/>
    </location>
    <ligand>
        <name>substrate</name>
    </ligand>
</feature>
<dbReference type="Gene3D" id="3.40.718.10">
    <property type="entry name" value="Isopropylmalate Dehydrogenase"/>
    <property type="match status" value="1"/>
</dbReference>
<comment type="cofactor">
    <cofactor evidence="2">
        <name>Mn(2+)</name>
        <dbReference type="ChEBI" id="CHEBI:29035"/>
    </cofactor>
</comment>
<dbReference type="Proteomes" id="UP000270530">
    <property type="component" value="Chromosome"/>
</dbReference>
<dbReference type="GO" id="GO:0005829">
    <property type="term" value="C:cytosol"/>
    <property type="evidence" value="ECO:0007669"/>
    <property type="project" value="TreeGrafter"/>
</dbReference>
<dbReference type="EC" id="1.1.1.85" evidence="14"/>
<dbReference type="PROSITE" id="PS00470">
    <property type="entry name" value="IDH_IMDH"/>
    <property type="match status" value="1"/>
</dbReference>
<dbReference type="NCBIfam" id="TIGR00169">
    <property type="entry name" value="leuB"/>
    <property type="match status" value="1"/>
</dbReference>
<evidence type="ECO:0000313" key="18">
    <source>
        <dbReference type="Proteomes" id="UP000270530"/>
    </source>
</evidence>
<protein>
    <recommendedName>
        <fullName evidence="14">3-isopropylmalate dehydrogenase</fullName>
        <ecNumber evidence="14">1.1.1.85</ecNumber>
    </recommendedName>
    <alternativeName>
        <fullName evidence="14">3-IPM-DH</fullName>
    </alternativeName>
    <alternativeName>
        <fullName evidence="14">Beta-IPM dehydrogenase</fullName>
        <shortName evidence="14">IMDH</shortName>
    </alternativeName>
</protein>
<evidence type="ECO:0000256" key="5">
    <source>
        <dbReference type="ARBA" id="ARBA00011738"/>
    </source>
</evidence>
<gene>
    <name evidence="14" type="primary">leuB</name>
    <name evidence="17" type="ORF">ALSL_0330</name>
</gene>
<dbReference type="FunFam" id="3.40.718.10:FF:000006">
    <property type="entry name" value="3-isopropylmalate dehydrogenase"/>
    <property type="match status" value="1"/>
</dbReference>
<feature type="binding site" evidence="14">
    <location>
        <position position="246"/>
    </location>
    <ligand>
        <name>Mg(2+)</name>
        <dbReference type="ChEBI" id="CHEBI:18420"/>
    </ligand>
</feature>
<evidence type="ECO:0000256" key="15">
    <source>
        <dbReference type="RuleBase" id="RU004445"/>
    </source>
</evidence>
<evidence type="ECO:0000256" key="6">
    <source>
        <dbReference type="ARBA" id="ARBA00022430"/>
    </source>
</evidence>
<dbReference type="OrthoDB" id="9806254at2"/>
<feature type="domain" description="Isopropylmalate dehydrogenase-like" evidence="16">
    <location>
        <begin position="4"/>
        <end position="343"/>
    </location>
</feature>
<evidence type="ECO:0000256" key="1">
    <source>
        <dbReference type="ARBA" id="ARBA00000624"/>
    </source>
</evidence>
<feature type="binding site" evidence="14">
    <location>
        <position position="134"/>
    </location>
    <ligand>
        <name>substrate</name>
    </ligand>
</feature>
<dbReference type="UniPathway" id="UPA00048">
    <property type="reaction ID" value="UER00072"/>
</dbReference>
<dbReference type="InterPro" id="IPR019818">
    <property type="entry name" value="IsoCit/isopropylmalate_DH_CS"/>
</dbReference>
<evidence type="ECO:0000256" key="9">
    <source>
        <dbReference type="ARBA" id="ARBA00022842"/>
    </source>
</evidence>
<comment type="similarity">
    <text evidence="4 14">Belongs to the isocitrate and isopropylmalate dehydrogenases family. LeuB type 1 subfamily.</text>
</comment>
<feature type="site" description="Important for catalysis" evidence="14">
    <location>
        <position position="186"/>
    </location>
</feature>
<comment type="subcellular location">
    <subcellularLocation>
        <location evidence="14">Cytoplasm</location>
    </subcellularLocation>
</comment>
<reference evidence="18" key="1">
    <citation type="submission" date="2018-04" db="EMBL/GenBank/DDBJ databases">
        <authorList>
            <person name="Watanabe M."/>
            <person name="Kojima H."/>
        </authorList>
    </citation>
    <scope>NUCLEOTIDE SEQUENCE [LARGE SCALE GENOMIC DNA]</scope>
    <source>
        <strain evidence="18">Dysh456</strain>
    </source>
</reference>
<feature type="binding site" evidence="14">
    <location>
        <position position="96"/>
    </location>
    <ligand>
        <name>substrate</name>
    </ligand>
</feature>
<keyword evidence="18" id="KW-1185">Reference proteome</keyword>
<evidence type="ECO:0000256" key="11">
    <source>
        <dbReference type="ARBA" id="ARBA00023027"/>
    </source>
</evidence>
<evidence type="ECO:0000256" key="13">
    <source>
        <dbReference type="ARBA" id="ARBA00023304"/>
    </source>
</evidence>
<evidence type="ECO:0000256" key="10">
    <source>
        <dbReference type="ARBA" id="ARBA00023002"/>
    </source>
</evidence>
<feature type="binding site" evidence="14">
    <location>
        <begin position="76"/>
        <end position="89"/>
    </location>
    <ligand>
        <name>NAD(+)</name>
        <dbReference type="ChEBI" id="CHEBI:57540"/>
    </ligand>
</feature>
<feature type="binding site" evidence="14">
    <location>
        <position position="242"/>
    </location>
    <ligand>
        <name>Mg(2+)</name>
        <dbReference type="ChEBI" id="CHEBI:18420"/>
    </ligand>
</feature>
<dbReference type="GO" id="GO:0009098">
    <property type="term" value="P:L-leucine biosynthetic process"/>
    <property type="evidence" value="ECO:0007669"/>
    <property type="project" value="UniProtKB-UniRule"/>
</dbReference>
<evidence type="ECO:0000256" key="2">
    <source>
        <dbReference type="ARBA" id="ARBA00001936"/>
    </source>
</evidence>
<dbReference type="EMBL" id="AP018560">
    <property type="protein sequence ID" value="BBD79002.1"/>
    <property type="molecule type" value="Genomic_DNA"/>
</dbReference>
<keyword evidence="14" id="KW-0963">Cytoplasm</keyword>
<keyword evidence="6 14" id="KW-0432">Leucine biosynthesis</keyword>
<keyword evidence="12 14" id="KW-0464">Manganese</keyword>
<dbReference type="SUPFAM" id="SSF53659">
    <property type="entry name" value="Isocitrate/Isopropylmalate dehydrogenase-like"/>
    <property type="match status" value="1"/>
</dbReference>
<comment type="catalytic activity">
    <reaction evidence="1 14 15">
        <text>(2R,3S)-3-isopropylmalate + NAD(+) = 4-methyl-2-oxopentanoate + CO2 + NADH</text>
        <dbReference type="Rhea" id="RHEA:32271"/>
        <dbReference type="ChEBI" id="CHEBI:16526"/>
        <dbReference type="ChEBI" id="CHEBI:17865"/>
        <dbReference type="ChEBI" id="CHEBI:35121"/>
        <dbReference type="ChEBI" id="CHEBI:57540"/>
        <dbReference type="ChEBI" id="CHEBI:57945"/>
        <dbReference type="EC" id="1.1.1.85"/>
    </reaction>
</comment>
<comment type="function">
    <text evidence="14 15">Catalyzes the oxidation of 3-carboxy-2-hydroxy-4-methylpentanoate (3-isopropylmalate) to 3-carboxy-4-methyl-2-oxopentanoate. The product decarboxylates to 4-methyl-2 oxopentanoate.</text>
</comment>
<keyword evidence="10 14" id="KW-0560">Oxidoreductase</keyword>
<feature type="binding site" evidence="14">
    <location>
        <begin position="276"/>
        <end position="288"/>
    </location>
    <ligand>
        <name>NAD(+)</name>
        <dbReference type="ChEBI" id="CHEBI:57540"/>
    </ligand>
</feature>
<evidence type="ECO:0000256" key="14">
    <source>
        <dbReference type="HAMAP-Rule" id="MF_01033"/>
    </source>
</evidence>
<comment type="subunit">
    <text evidence="5 14 15">Homodimer.</text>
</comment>
<comment type="cofactor">
    <cofactor evidence="14 15">
        <name>Mg(2+)</name>
        <dbReference type="ChEBI" id="CHEBI:18420"/>
    </cofactor>
    <cofactor evidence="14 15">
        <name>Mn(2+)</name>
        <dbReference type="ChEBI" id="CHEBI:29035"/>
    </cofactor>
    <text evidence="14 15">Binds 1 Mg(2+) or Mn(2+) ion per subunit.</text>
</comment>
<dbReference type="GO" id="GO:0000287">
    <property type="term" value="F:magnesium ion binding"/>
    <property type="evidence" value="ECO:0007669"/>
    <property type="project" value="InterPro"/>
</dbReference>
<dbReference type="PANTHER" id="PTHR42979:SF1">
    <property type="entry name" value="3-ISOPROPYLMALATE DEHYDROGENASE"/>
    <property type="match status" value="1"/>
</dbReference>
<name>A0A2Z6E1X5_9GAMM</name>
<evidence type="ECO:0000256" key="8">
    <source>
        <dbReference type="ARBA" id="ARBA00022723"/>
    </source>
</evidence>
<dbReference type="GO" id="GO:0003862">
    <property type="term" value="F:3-isopropylmalate dehydrogenase activity"/>
    <property type="evidence" value="ECO:0007669"/>
    <property type="project" value="UniProtKB-UniRule"/>
</dbReference>
<keyword evidence="11 14" id="KW-0520">NAD</keyword>
<feature type="binding site" evidence="14">
    <location>
        <position position="218"/>
    </location>
    <ligand>
        <name>substrate</name>
    </ligand>
</feature>
<feature type="site" description="Important for catalysis" evidence="14">
    <location>
        <position position="141"/>
    </location>
</feature>
<dbReference type="PANTHER" id="PTHR42979">
    <property type="entry name" value="3-ISOPROPYLMALATE DEHYDROGENASE"/>
    <property type="match status" value="1"/>
</dbReference>
<evidence type="ECO:0000256" key="3">
    <source>
        <dbReference type="ARBA" id="ARBA00004762"/>
    </source>
</evidence>
<dbReference type="RefSeq" id="WP_126536026.1">
    <property type="nucleotide sequence ID" value="NZ_AP018560.1"/>
</dbReference>
<proteinExistence type="inferred from homology"/>
<keyword evidence="13 14" id="KW-0100">Branched-chain amino acid biosynthesis</keyword>
<dbReference type="Pfam" id="PF00180">
    <property type="entry name" value="Iso_dh"/>
    <property type="match status" value="1"/>
</dbReference>
<keyword evidence="7 14" id="KW-0028">Amino-acid biosynthesis</keyword>